<reference evidence="1 3" key="1">
    <citation type="submission" date="2023-07" db="EMBL/GenBank/DDBJ databases">
        <authorList>
            <person name="Peeters C."/>
        </authorList>
    </citation>
    <scope>NUCLEOTIDE SEQUENCE</scope>
    <source>
        <strain evidence="2 3">LMG 32965</strain>
        <strain evidence="1">R-77567</strain>
    </source>
</reference>
<dbReference type="RefSeq" id="WP_206275322.1">
    <property type="nucleotide sequence ID" value="NZ_CAUDKO010000003.1"/>
</dbReference>
<gene>
    <name evidence="2" type="ORF">R77564_01422</name>
    <name evidence="1" type="ORF">R77567_01405</name>
</gene>
<evidence type="ECO:0000313" key="1">
    <source>
        <dbReference type="EMBL" id="CAJ0859879.1"/>
    </source>
</evidence>
<keyword evidence="3" id="KW-1185">Reference proteome</keyword>
<accession>A0AAD2F824</accession>
<name>A0AAD2F824_9RALS</name>
<comment type="caution">
    <text evidence="1">The sequence shown here is derived from an EMBL/GenBank/DDBJ whole genome shotgun (WGS) entry which is preliminary data.</text>
</comment>
<dbReference type="EMBL" id="CAUDLI010000003">
    <property type="protein sequence ID" value="CAJ0867927.1"/>
    <property type="molecule type" value="Genomic_DNA"/>
</dbReference>
<dbReference type="EMBL" id="CAUDKO010000003">
    <property type="protein sequence ID" value="CAJ0859879.1"/>
    <property type="molecule type" value="Genomic_DNA"/>
</dbReference>
<dbReference type="AlphaFoldDB" id="A0AAD2F824"/>
<sequence length="247" mass="27777">MRKIAFFVEGRTELHFVARLLQEVATKDHMYMDLREIRGGGKSGKTARTVTTIDIKPQMGSERFYALIFDCGSDAQVKTRIAEEHSALTKDGYEVIVGIRDVRPDYENSQLAHLRKLLRYGIDKTLTPVMFILPTAEIEAWFLAEHTHFGRIDPSLTMPQIQQAIGCDPATDDMSTRLEPAVDLDKCYRLVGKAYKKSKARRTINALDMSLVYVQLVDKIPELNRLVLAIDTFLTPAGNGQAQMAAS</sequence>
<protein>
    <recommendedName>
        <fullName evidence="5">DUF4276 family protein</fullName>
    </recommendedName>
</protein>
<evidence type="ECO:0000313" key="3">
    <source>
        <dbReference type="Proteomes" id="UP001189792"/>
    </source>
</evidence>
<dbReference type="Proteomes" id="UP001189792">
    <property type="component" value="Unassembled WGS sequence"/>
</dbReference>
<proteinExistence type="predicted"/>
<evidence type="ECO:0000313" key="2">
    <source>
        <dbReference type="EMBL" id="CAJ0867927.1"/>
    </source>
</evidence>
<dbReference type="Proteomes" id="UP001190491">
    <property type="component" value="Unassembled WGS sequence"/>
</dbReference>
<evidence type="ECO:0008006" key="5">
    <source>
        <dbReference type="Google" id="ProtNLM"/>
    </source>
</evidence>
<evidence type="ECO:0000313" key="4">
    <source>
        <dbReference type="Proteomes" id="UP001190491"/>
    </source>
</evidence>
<organism evidence="1 4">
    <name type="scientific">Ralstonia flatus</name>
    <dbReference type="NCBI Taxonomy" id="3058601"/>
    <lineage>
        <taxon>Bacteria</taxon>
        <taxon>Pseudomonadati</taxon>
        <taxon>Pseudomonadota</taxon>
        <taxon>Betaproteobacteria</taxon>
        <taxon>Burkholderiales</taxon>
        <taxon>Burkholderiaceae</taxon>
        <taxon>Ralstonia</taxon>
    </lineage>
</organism>